<proteinExistence type="inferred from homology"/>
<evidence type="ECO:0000259" key="10">
    <source>
        <dbReference type="PROSITE" id="PS51975"/>
    </source>
</evidence>
<gene>
    <name evidence="11" type="ORF">K470DRAFT_197531</name>
</gene>
<feature type="binding site" evidence="8">
    <location>
        <position position="46"/>
    </location>
    <ligand>
        <name>a divalent metal cation</name>
        <dbReference type="ChEBI" id="CHEBI:60240"/>
    </ligand>
</feature>
<evidence type="ECO:0000256" key="7">
    <source>
        <dbReference type="ARBA" id="ARBA00022801"/>
    </source>
</evidence>
<dbReference type="GO" id="GO:0032299">
    <property type="term" value="C:ribonuclease H2 complex"/>
    <property type="evidence" value="ECO:0007669"/>
    <property type="project" value="TreeGrafter"/>
</dbReference>
<dbReference type="EMBL" id="MU005964">
    <property type="protein sequence ID" value="KAF2862664.1"/>
    <property type="molecule type" value="Genomic_DNA"/>
</dbReference>
<evidence type="ECO:0000313" key="12">
    <source>
        <dbReference type="Proteomes" id="UP000799421"/>
    </source>
</evidence>
<evidence type="ECO:0000256" key="5">
    <source>
        <dbReference type="ARBA" id="ARBA00022723"/>
    </source>
</evidence>
<keyword evidence="4 8" id="KW-0540">Nuclease</keyword>
<dbReference type="AlphaFoldDB" id="A0A6A7C5A3"/>
<dbReference type="GO" id="GO:0004523">
    <property type="term" value="F:RNA-DNA hybrid ribonuclease activity"/>
    <property type="evidence" value="ECO:0007669"/>
    <property type="project" value="UniProtKB-UniRule"/>
</dbReference>
<comment type="similarity">
    <text evidence="3">Belongs to the RNase HII family. Eukaryotic subfamily.</text>
</comment>
<evidence type="ECO:0000256" key="6">
    <source>
        <dbReference type="ARBA" id="ARBA00022759"/>
    </source>
</evidence>
<dbReference type="InterPro" id="IPR036397">
    <property type="entry name" value="RNaseH_sf"/>
</dbReference>
<organism evidence="11 12">
    <name type="scientific">Piedraia hortae CBS 480.64</name>
    <dbReference type="NCBI Taxonomy" id="1314780"/>
    <lineage>
        <taxon>Eukaryota</taxon>
        <taxon>Fungi</taxon>
        <taxon>Dikarya</taxon>
        <taxon>Ascomycota</taxon>
        <taxon>Pezizomycotina</taxon>
        <taxon>Dothideomycetes</taxon>
        <taxon>Dothideomycetidae</taxon>
        <taxon>Capnodiales</taxon>
        <taxon>Piedraiaceae</taxon>
        <taxon>Piedraia</taxon>
    </lineage>
</organism>
<name>A0A6A7C5A3_9PEZI</name>
<evidence type="ECO:0000256" key="4">
    <source>
        <dbReference type="ARBA" id="ARBA00022722"/>
    </source>
</evidence>
<evidence type="ECO:0000256" key="8">
    <source>
        <dbReference type="PROSITE-ProRule" id="PRU01319"/>
    </source>
</evidence>
<comment type="cofactor">
    <cofactor evidence="2">
        <name>Mg(2+)</name>
        <dbReference type="ChEBI" id="CHEBI:18420"/>
    </cofactor>
</comment>
<evidence type="ECO:0000313" key="11">
    <source>
        <dbReference type="EMBL" id="KAF2862664.1"/>
    </source>
</evidence>
<evidence type="ECO:0000256" key="2">
    <source>
        <dbReference type="ARBA" id="ARBA00001946"/>
    </source>
</evidence>
<dbReference type="InterPro" id="IPR001352">
    <property type="entry name" value="RNase_HII/HIII"/>
</dbReference>
<sequence length="277" mass="30030">SQPPREASFLPPSINRETILSGQSYTYLTSLPLGITPSTPCILGIDEAGRGPVLGPMVYGITYLPANATTLLPSAGFADSKTLSPAARERMLAALCTPNTQLHKTCGWGVRVLSAREISSLQLGVGGGQNLNTQAFEATVALIRGVMELGVHVKEVYVDTVGSPATYQKRLERAFPEIGRFVVEKKADALFPVVSAASVAAKVTRDRALEVLWEGFGGGEEDWGSGYPSDGRCTRWLRENMHPLFGWSGECRFSWGTAEQMLDSFGFEVDWGKEQQK</sequence>
<dbReference type="NCBIfam" id="TIGR00729">
    <property type="entry name" value="ribonuclease HII"/>
    <property type="match status" value="1"/>
</dbReference>
<dbReference type="GO" id="GO:0043137">
    <property type="term" value="P:DNA replication, removal of RNA primer"/>
    <property type="evidence" value="ECO:0007669"/>
    <property type="project" value="TreeGrafter"/>
</dbReference>
<dbReference type="PROSITE" id="PS51975">
    <property type="entry name" value="RNASE_H_2"/>
    <property type="match status" value="1"/>
</dbReference>
<feature type="non-terminal residue" evidence="11">
    <location>
        <position position="277"/>
    </location>
</feature>
<comment type="catalytic activity">
    <reaction evidence="1 8 9">
        <text>Endonucleolytic cleavage to 5'-phosphomonoester.</text>
        <dbReference type="EC" id="3.1.26.4"/>
    </reaction>
</comment>
<dbReference type="Pfam" id="PF01351">
    <property type="entry name" value="RNase_HII"/>
    <property type="match status" value="1"/>
</dbReference>
<dbReference type="GO" id="GO:0003723">
    <property type="term" value="F:RNA binding"/>
    <property type="evidence" value="ECO:0007669"/>
    <property type="project" value="UniProtKB-UniRule"/>
</dbReference>
<keyword evidence="6 8" id="KW-0255">Endonuclease</keyword>
<reference evidence="11" key="1">
    <citation type="journal article" date="2020" name="Stud. Mycol.">
        <title>101 Dothideomycetes genomes: a test case for predicting lifestyles and emergence of pathogens.</title>
        <authorList>
            <person name="Haridas S."/>
            <person name="Albert R."/>
            <person name="Binder M."/>
            <person name="Bloem J."/>
            <person name="Labutti K."/>
            <person name="Salamov A."/>
            <person name="Andreopoulos B."/>
            <person name="Baker S."/>
            <person name="Barry K."/>
            <person name="Bills G."/>
            <person name="Bluhm B."/>
            <person name="Cannon C."/>
            <person name="Castanera R."/>
            <person name="Culley D."/>
            <person name="Daum C."/>
            <person name="Ezra D."/>
            <person name="Gonzalez J."/>
            <person name="Henrissat B."/>
            <person name="Kuo A."/>
            <person name="Liang C."/>
            <person name="Lipzen A."/>
            <person name="Lutzoni F."/>
            <person name="Magnuson J."/>
            <person name="Mondo S."/>
            <person name="Nolan M."/>
            <person name="Ohm R."/>
            <person name="Pangilinan J."/>
            <person name="Park H.-J."/>
            <person name="Ramirez L."/>
            <person name="Alfaro M."/>
            <person name="Sun H."/>
            <person name="Tritt A."/>
            <person name="Yoshinaga Y."/>
            <person name="Zwiers L.-H."/>
            <person name="Turgeon B."/>
            <person name="Goodwin S."/>
            <person name="Spatafora J."/>
            <person name="Crous P."/>
            <person name="Grigoriev I."/>
        </authorList>
    </citation>
    <scope>NUCLEOTIDE SEQUENCE</scope>
    <source>
        <strain evidence="11">CBS 480.64</strain>
    </source>
</reference>
<keyword evidence="12" id="KW-1185">Reference proteome</keyword>
<dbReference type="Gene3D" id="1.10.10.460">
    <property type="entry name" value="Ribonuclease hii. Domain 2"/>
    <property type="match status" value="1"/>
</dbReference>
<feature type="binding site" evidence="8">
    <location>
        <position position="159"/>
    </location>
    <ligand>
        <name>a divalent metal cation</name>
        <dbReference type="ChEBI" id="CHEBI:60240"/>
    </ligand>
</feature>
<accession>A0A6A7C5A3</accession>
<comment type="function">
    <text evidence="9">Endonuclease that specifically degrades the RNA of RNA-DNA hybrids.</text>
</comment>
<evidence type="ECO:0000256" key="3">
    <source>
        <dbReference type="ARBA" id="ARBA00007058"/>
    </source>
</evidence>
<dbReference type="CDD" id="cd07181">
    <property type="entry name" value="RNase_HII_eukaryota_like"/>
    <property type="match status" value="1"/>
</dbReference>
<dbReference type="InterPro" id="IPR012337">
    <property type="entry name" value="RNaseH-like_sf"/>
</dbReference>
<comment type="cofactor">
    <cofactor evidence="8">
        <name>Mn(2+)</name>
        <dbReference type="ChEBI" id="CHEBI:29035"/>
    </cofactor>
    <cofactor evidence="8">
        <name>Mg(2+)</name>
        <dbReference type="ChEBI" id="CHEBI:18420"/>
    </cofactor>
    <text evidence="8">Manganese or magnesium. Binds 1 divalent metal ion per monomer in the absence of substrate. May bind a second metal ion after substrate binding.</text>
</comment>
<dbReference type="OrthoDB" id="7462577at2759"/>
<dbReference type="PANTHER" id="PTHR10954">
    <property type="entry name" value="RIBONUCLEASE H2 SUBUNIT A"/>
    <property type="match status" value="1"/>
</dbReference>
<dbReference type="EC" id="3.1.26.4" evidence="9"/>
<feature type="domain" description="RNase H type-2" evidence="10">
    <location>
        <begin position="40"/>
        <end position="267"/>
    </location>
</feature>
<dbReference type="PANTHER" id="PTHR10954:SF7">
    <property type="entry name" value="RIBONUCLEASE H2 SUBUNIT A"/>
    <property type="match status" value="1"/>
</dbReference>
<dbReference type="Gene3D" id="3.30.420.10">
    <property type="entry name" value="Ribonuclease H-like superfamily/Ribonuclease H"/>
    <property type="match status" value="1"/>
</dbReference>
<dbReference type="InterPro" id="IPR004649">
    <property type="entry name" value="RNase_H2_suA"/>
</dbReference>
<dbReference type="InterPro" id="IPR023160">
    <property type="entry name" value="RNase_HII_hlx-loop-hlx_cap_dom"/>
</dbReference>
<dbReference type="GO" id="GO:0006298">
    <property type="term" value="P:mismatch repair"/>
    <property type="evidence" value="ECO:0007669"/>
    <property type="project" value="TreeGrafter"/>
</dbReference>
<dbReference type="InterPro" id="IPR024567">
    <property type="entry name" value="RNase_HII/HIII_dom"/>
</dbReference>
<dbReference type="SUPFAM" id="SSF53098">
    <property type="entry name" value="Ribonuclease H-like"/>
    <property type="match status" value="1"/>
</dbReference>
<keyword evidence="5 8" id="KW-0479">Metal-binding</keyword>
<dbReference type="FunFam" id="3.30.420.10:FF:000016">
    <property type="entry name" value="Ribonuclease"/>
    <property type="match status" value="1"/>
</dbReference>
<dbReference type="GO" id="GO:0046872">
    <property type="term" value="F:metal ion binding"/>
    <property type="evidence" value="ECO:0007669"/>
    <property type="project" value="UniProtKB-KW"/>
</dbReference>
<feature type="non-terminal residue" evidence="11">
    <location>
        <position position="1"/>
    </location>
</feature>
<keyword evidence="7 8" id="KW-0378">Hydrolase</keyword>
<feature type="binding site" evidence="8">
    <location>
        <position position="47"/>
    </location>
    <ligand>
        <name>a divalent metal cation</name>
        <dbReference type="ChEBI" id="CHEBI:60240"/>
    </ligand>
</feature>
<evidence type="ECO:0000256" key="1">
    <source>
        <dbReference type="ARBA" id="ARBA00000077"/>
    </source>
</evidence>
<evidence type="ECO:0000256" key="9">
    <source>
        <dbReference type="RuleBase" id="RU003515"/>
    </source>
</evidence>
<dbReference type="Proteomes" id="UP000799421">
    <property type="component" value="Unassembled WGS sequence"/>
</dbReference>
<dbReference type="FunFam" id="1.10.10.460:FF:000001">
    <property type="entry name" value="Ribonuclease"/>
    <property type="match status" value="1"/>
</dbReference>
<protein>
    <recommendedName>
        <fullName evidence="9">Ribonuclease</fullName>
        <ecNumber evidence="9">3.1.26.4</ecNumber>
    </recommendedName>
</protein>